<comment type="caution">
    <text evidence="6">The sequence shown here is derived from an EMBL/GenBank/DDBJ whole genome shotgun (WGS) entry which is preliminary data.</text>
</comment>
<reference evidence="6 7" key="1">
    <citation type="submission" date="2019-01" db="EMBL/GenBank/DDBJ databases">
        <authorList>
            <person name="Chen W.-M."/>
        </authorList>
    </citation>
    <scope>NUCLEOTIDE SEQUENCE [LARGE SCALE GENOMIC DNA]</scope>
    <source>
        <strain evidence="6 7">CCP-7</strain>
    </source>
</reference>
<dbReference type="PANTHER" id="PTHR44688:SF16">
    <property type="entry name" value="DNA-BINDING TRANSCRIPTIONAL ACTIVATOR DEVR_DOSR"/>
    <property type="match status" value="1"/>
</dbReference>
<dbReference type="GO" id="GO:0003677">
    <property type="term" value="F:DNA binding"/>
    <property type="evidence" value="ECO:0007669"/>
    <property type="project" value="UniProtKB-KW"/>
</dbReference>
<keyword evidence="2" id="KW-0238">DNA-binding</keyword>
<dbReference type="Proteomes" id="UP000282971">
    <property type="component" value="Unassembled WGS sequence"/>
</dbReference>
<dbReference type="OrthoDB" id="7206433at2"/>
<dbReference type="EMBL" id="SACN01000002">
    <property type="protein sequence ID" value="RVT90862.1"/>
    <property type="molecule type" value="Genomic_DNA"/>
</dbReference>
<dbReference type="Gene3D" id="1.10.10.10">
    <property type="entry name" value="Winged helix-like DNA-binding domain superfamily/Winged helix DNA-binding domain"/>
    <property type="match status" value="1"/>
</dbReference>
<protein>
    <submittedName>
        <fullName evidence="6">LuxR family transcriptional regulator</fullName>
    </submittedName>
</protein>
<keyword evidence="4" id="KW-1133">Transmembrane helix</keyword>
<accession>A0A437LZN3</accession>
<evidence type="ECO:0000256" key="2">
    <source>
        <dbReference type="ARBA" id="ARBA00023125"/>
    </source>
</evidence>
<gene>
    <name evidence="6" type="ORF">EOD43_15065</name>
</gene>
<dbReference type="SUPFAM" id="SSF46894">
    <property type="entry name" value="C-terminal effector domain of the bipartite response regulators"/>
    <property type="match status" value="1"/>
</dbReference>
<dbReference type="PROSITE" id="PS50043">
    <property type="entry name" value="HTH_LUXR_2"/>
    <property type="match status" value="1"/>
</dbReference>
<dbReference type="InterPro" id="IPR036388">
    <property type="entry name" value="WH-like_DNA-bd_sf"/>
</dbReference>
<dbReference type="InterPro" id="IPR016032">
    <property type="entry name" value="Sig_transdc_resp-reg_C-effctor"/>
</dbReference>
<feature type="domain" description="HTH luxR-type" evidence="5">
    <location>
        <begin position="2"/>
        <end position="67"/>
    </location>
</feature>
<feature type="transmembrane region" description="Helical" evidence="4">
    <location>
        <begin position="142"/>
        <end position="166"/>
    </location>
</feature>
<evidence type="ECO:0000313" key="7">
    <source>
        <dbReference type="Proteomes" id="UP000282971"/>
    </source>
</evidence>
<sequence length="171" mass="19194">MDRSGIDALSERQKQILRLVWQHLSSKDIARELGISPNTVDQHVRFAIRLLGAKDRFDAARQLNVTDNVTPQSLGIIPQNLADHADSDSFSSSVERRERQGIYEMGEAQQPYLVAAGPAHLWRLPLPERGRERNDLSSTQRMAWFLILGLIWTMLAIGSVLGLAALSRLIN</sequence>
<organism evidence="6 7">
    <name type="scientific">Sphingomonas crocodyli</name>
    <dbReference type="NCBI Taxonomy" id="1979270"/>
    <lineage>
        <taxon>Bacteria</taxon>
        <taxon>Pseudomonadati</taxon>
        <taxon>Pseudomonadota</taxon>
        <taxon>Alphaproteobacteria</taxon>
        <taxon>Sphingomonadales</taxon>
        <taxon>Sphingomonadaceae</taxon>
        <taxon>Sphingomonas</taxon>
    </lineage>
</organism>
<dbReference type="Pfam" id="PF00196">
    <property type="entry name" value="GerE"/>
    <property type="match status" value="1"/>
</dbReference>
<keyword evidence="4" id="KW-0472">Membrane</keyword>
<dbReference type="CDD" id="cd06170">
    <property type="entry name" value="LuxR_C_like"/>
    <property type="match status" value="1"/>
</dbReference>
<dbReference type="SMART" id="SM00421">
    <property type="entry name" value="HTH_LUXR"/>
    <property type="match status" value="1"/>
</dbReference>
<proteinExistence type="predicted"/>
<dbReference type="RefSeq" id="WP_127744877.1">
    <property type="nucleotide sequence ID" value="NZ_SACN01000002.1"/>
</dbReference>
<keyword evidence="1" id="KW-0805">Transcription regulation</keyword>
<evidence type="ECO:0000256" key="1">
    <source>
        <dbReference type="ARBA" id="ARBA00023015"/>
    </source>
</evidence>
<name>A0A437LZN3_9SPHN</name>
<dbReference type="PANTHER" id="PTHR44688">
    <property type="entry name" value="DNA-BINDING TRANSCRIPTIONAL ACTIVATOR DEVR_DOSR"/>
    <property type="match status" value="1"/>
</dbReference>
<evidence type="ECO:0000256" key="4">
    <source>
        <dbReference type="SAM" id="Phobius"/>
    </source>
</evidence>
<keyword evidence="3" id="KW-0804">Transcription</keyword>
<dbReference type="GO" id="GO:0006355">
    <property type="term" value="P:regulation of DNA-templated transcription"/>
    <property type="evidence" value="ECO:0007669"/>
    <property type="project" value="InterPro"/>
</dbReference>
<evidence type="ECO:0000259" key="5">
    <source>
        <dbReference type="PROSITE" id="PS50043"/>
    </source>
</evidence>
<dbReference type="AlphaFoldDB" id="A0A437LZN3"/>
<dbReference type="InterPro" id="IPR000792">
    <property type="entry name" value="Tscrpt_reg_LuxR_C"/>
</dbReference>
<keyword evidence="4" id="KW-0812">Transmembrane</keyword>
<keyword evidence="7" id="KW-1185">Reference proteome</keyword>
<evidence type="ECO:0000256" key="3">
    <source>
        <dbReference type="ARBA" id="ARBA00023163"/>
    </source>
</evidence>
<dbReference type="PRINTS" id="PR00038">
    <property type="entry name" value="HTHLUXR"/>
</dbReference>
<evidence type="ECO:0000313" key="6">
    <source>
        <dbReference type="EMBL" id="RVT90862.1"/>
    </source>
</evidence>